<dbReference type="Pfam" id="PF13414">
    <property type="entry name" value="TPR_11"/>
    <property type="match status" value="1"/>
</dbReference>
<sequence>MNRFEEALEYYDLAIQKNPGKAEYFNGKAIALMSMNRFEEALENYDSAIQKNPENADYYYGKEQLSID</sequence>
<dbReference type="InterPro" id="IPR051685">
    <property type="entry name" value="Ycf3/AcsC/BcsC/TPR_MFPF"/>
</dbReference>
<accession>A0A8S1Q7W6</accession>
<evidence type="ECO:0000256" key="2">
    <source>
        <dbReference type="ARBA" id="ARBA00022803"/>
    </source>
</evidence>
<comment type="caution">
    <text evidence="4">The sequence shown here is derived from an EMBL/GenBank/DDBJ whole genome shotgun (WGS) entry which is preliminary data.</text>
</comment>
<name>A0A8S1Q7W6_PARPR</name>
<evidence type="ECO:0000313" key="5">
    <source>
        <dbReference type="Proteomes" id="UP000688137"/>
    </source>
</evidence>
<dbReference type="SMART" id="SM00028">
    <property type="entry name" value="TPR"/>
    <property type="match status" value="1"/>
</dbReference>
<dbReference type="OMA" id="QKMNRHE"/>
<dbReference type="EMBL" id="CAJJDM010000151">
    <property type="protein sequence ID" value="CAD8111237.1"/>
    <property type="molecule type" value="Genomic_DNA"/>
</dbReference>
<dbReference type="Proteomes" id="UP000688137">
    <property type="component" value="Unassembled WGS sequence"/>
</dbReference>
<keyword evidence="2 3" id="KW-0802">TPR repeat</keyword>
<dbReference type="PROSITE" id="PS50005">
    <property type="entry name" value="TPR"/>
    <property type="match status" value="1"/>
</dbReference>
<keyword evidence="1" id="KW-0677">Repeat</keyword>
<organism evidence="4 5">
    <name type="scientific">Paramecium primaurelia</name>
    <dbReference type="NCBI Taxonomy" id="5886"/>
    <lineage>
        <taxon>Eukaryota</taxon>
        <taxon>Sar</taxon>
        <taxon>Alveolata</taxon>
        <taxon>Ciliophora</taxon>
        <taxon>Intramacronucleata</taxon>
        <taxon>Oligohymenophorea</taxon>
        <taxon>Peniculida</taxon>
        <taxon>Parameciidae</taxon>
        <taxon>Paramecium</taxon>
    </lineage>
</organism>
<gene>
    <name evidence="4" type="ORF">PPRIM_AZ9-3.1.T1470002</name>
</gene>
<dbReference type="InterPro" id="IPR019734">
    <property type="entry name" value="TPR_rpt"/>
</dbReference>
<feature type="repeat" description="TPR" evidence="3">
    <location>
        <begin position="22"/>
        <end position="55"/>
    </location>
</feature>
<evidence type="ECO:0008006" key="6">
    <source>
        <dbReference type="Google" id="ProtNLM"/>
    </source>
</evidence>
<protein>
    <recommendedName>
        <fullName evidence="6">Tetratricopeptide repeat protein</fullName>
    </recommendedName>
</protein>
<dbReference type="AlphaFoldDB" id="A0A8S1Q7W6"/>
<dbReference type="PANTHER" id="PTHR44943:SF4">
    <property type="entry name" value="TPR REPEAT-CONTAINING PROTEIN MJ0798"/>
    <property type="match status" value="1"/>
</dbReference>
<evidence type="ECO:0000256" key="3">
    <source>
        <dbReference type="PROSITE-ProRule" id="PRU00339"/>
    </source>
</evidence>
<evidence type="ECO:0000256" key="1">
    <source>
        <dbReference type="ARBA" id="ARBA00022737"/>
    </source>
</evidence>
<keyword evidence="5" id="KW-1185">Reference proteome</keyword>
<dbReference type="PANTHER" id="PTHR44943">
    <property type="entry name" value="CELLULOSE SYNTHASE OPERON PROTEIN C"/>
    <property type="match status" value="1"/>
</dbReference>
<proteinExistence type="predicted"/>
<evidence type="ECO:0000313" key="4">
    <source>
        <dbReference type="EMBL" id="CAD8111237.1"/>
    </source>
</evidence>
<reference evidence="4" key="1">
    <citation type="submission" date="2021-01" db="EMBL/GenBank/DDBJ databases">
        <authorList>
            <consortium name="Genoscope - CEA"/>
            <person name="William W."/>
        </authorList>
    </citation>
    <scope>NUCLEOTIDE SEQUENCE</scope>
</reference>